<keyword evidence="1" id="KW-0472">Membrane</keyword>
<feature type="transmembrane region" description="Helical" evidence="1">
    <location>
        <begin position="53"/>
        <end position="76"/>
    </location>
</feature>
<protein>
    <submittedName>
        <fullName evidence="3">G-protein coupled receptors family 1 profile domain-containing protein</fullName>
    </submittedName>
</protein>
<evidence type="ECO:0000313" key="2">
    <source>
        <dbReference type="Proteomes" id="UP000887574"/>
    </source>
</evidence>
<feature type="transmembrane region" description="Helical" evidence="1">
    <location>
        <begin position="88"/>
        <end position="109"/>
    </location>
</feature>
<dbReference type="Proteomes" id="UP000887574">
    <property type="component" value="Unplaced"/>
</dbReference>
<name>A0A915D6U5_9BILA</name>
<feature type="transmembrane region" description="Helical" evidence="1">
    <location>
        <begin position="130"/>
        <end position="151"/>
    </location>
</feature>
<keyword evidence="1" id="KW-0812">Transmembrane</keyword>
<organism evidence="2 3">
    <name type="scientific">Ditylenchus dipsaci</name>
    <dbReference type="NCBI Taxonomy" id="166011"/>
    <lineage>
        <taxon>Eukaryota</taxon>
        <taxon>Metazoa</taxon>
        <taxon>Ecdysozoa</taxon>
        <taxon>Nematoda</taxon>
        <taxon>Chromadorea</taxon>
        <taxon>Rhabditida</taxon>
        <taxon>Tylenchina</taxon>
        <taxon>Tylenchomorpha</taxon>
        <taxon>Sphaerularioidea</taxon>
        <taxon>Anguinidae</taxon>
        <taxon>Anguininae</taxon>
        <taxon>Ditylenchus</taxon>
    </lineage>
</organism>
<feature type="transmembrane region" description="Helical" evidence="1">
    <location>
        <begin position="178"/>
        <end position="199"/>
    </location>
</feature>
<evidence type="ECO:0000313" key="3">
    <source>
        <dbReference type="WBParaSite" id="jg1612"/>
    </source>
</evidence>
<accession>A0A915D6U5</accession>
<dbReference type="WBParaSite" id="jg1612">
    <property type="protein sequence ID" value="jg1612"/>
    <property type="gene ID" value="jg1612"/>
</dbReference>
<keyword evidence="2" id="KW-1185">Reference proteome</keyword>
<evidence type="ECO:0000256" key="1">
    <source>
        <dbReference type="SAM" id="Phobius"/>
    </source>
</evidence>
<proteinExistence type="predicted"/>
<feature type="transmembrane region" description="Helical" evidence="1">
    <location>
        <begin position="12"/>
        <end position="33"/>
    </location>
</feature>
<reference evidence="3" key="1">
    <citation type="submission" date="2022-11" db="UniProtKB">
        <authorList>
            <consortium name="WormBaseParasite"/>
        </authorList>
    </citation>
    <scope>IDENTIFICATION</scope>
</reference>
<sequence length="211" mass="24916">MTGGYLSYLYLFQGTSIIIFGLIGLVTMSRIVFCHFFQPKKLVIPSLSATMLIYMLTHIVNLLFSVTYHIYIVFWWRPDKNLYNSHLIFWFGIWTLNYLVCGPIVIFFLTLDRCLVLKLTFRYNDRIEQWLVRIILLVLFITYVFSTIIYMMELPLDLKKDCDIWACVVPKYRNLPQLFVKLVLGTMNILCSVLLFYLARNSSSTIVRDEI</sequence>
<keyword evidence="1" id="KW-1133">Transmembrane helix</keyword>
<dbReference type="AlphaFoldDB" id="A0A915D6U5"/>